<evidence type="ECO:0000313" key="1">
    <source>
        <dbReference type="EMBL" id="GIY64966.1"/>
    </source>
</evidence>
<organism evidence="1 2">
    <name type="scientific">Caerostris extrusa</name>
    <name type="common">Bark spider</name>
    <name type="synonym">Caerostris bankana</name>
    <dbReference type="NCBI Taxonomy" id="172846"/>
    <lineage>
        <taxon>Eukaryota</taxon>
        <taxon>Metazoa</taxon>
        <taxon>Ecdysozoa</taxon>
        <taxon>Arthropoda</taxon>
        <taxon>Chelicerata</taxon>
        <taxon>Arachnida</taxon>
        <taxon>Araneae</taxon>
        <taxon>Araneomorphae</taxon>
        <taxon>Entelegynae</taxon>
        <taxon>Araneoidea</taxon>
        <taxon>Araneidae</taxon>
        <taxon>Caerostris</taxon>
    </lineage>
</organism>
<dbReference type="Proteomes" id="UP001054945">
    <property type="component" value="Unassembled WGS sequence"/>
</dbReference>
<comment type="caution">
    <text evidence="1">The sequence shown here is derived from an EMBL/GenBank/DDBJ whole genome shotgun (WGS) entry which is preliminary data.</text>
</comment>
<protein>
    <submittedName>
        <fullName evidence="1">Uncharacterized protein</fullName>
    </submittedName>
</protein>
<accession>A0AAV4V4T1</accession>
<reference evidence="1 2" key="1">
    <citation type="submission" date="2021-06" db="EMBL/GenBank/DDBJ databases">
        <title>Caerostris extrusa draft genome.</title>
        <authorList>
            <person name="Kono N."/>
            <person name="Arakawa K."/>
        </authorList>
    </citation>
    <scope>NUCLEOTIDE SEQUENCE [LARGE SCALE GENOMIC DNA]</scope>
</reference>
<evidence type="ECO:0000313" key="2">
    <source>
        <dbReference type="Proteomes" id="UP001054945"/>
    </source>
</evidence>
<sequence length="78" mass="8799">MYFILDAHPTPKKVGEKKNLSHGVKKKKAADSFSIGKRMKTGEEWELDCEDEGIETFCSNQSAGRRICGGRIARVYCF</sequence>
<proteinExistence type="predicted"/>
<dbReference type="AlphaFoldDB" id="A0AAV4V4T1"/>
<dbReference type="EMBL" id="BPLR01013946">
    <property type="protein sequence ID" value="GIY64966.1"/>
    <property type="molecule type" value="Genomic_DNA"/>
</dbReference>
<name>A0AAV4V4T1_CAEEX</name>
<gene>
    <name evidence="1" type="ORF">CEXT_727681</name>
</gene>
<keyword evidence="2" id="KW-1185">Reference proteome</keyword>